<protein>
    <submittedName>
        <fullName evidence="2">Uncharacterized protein</fullName>
    </submittedName>
</protein>
<evidence type="ECO:0000313" key="3">
    <source>
        <dbReference type="Proteomes" id="UP000812966"/>
    </source>
</evidence>
<keyword evidence="1" id="KW-0472">Membrane</keyword>
<evidence type="ECO:0000256" key="1">
    <source>
        <dbReference type="SAM" id="Phobius"/>
    </source>
</evidence>
<feature type="transmembrane region" description="Helical" evidence="1">
    <location>
        <begin position="81"/>
        <end position="105"/>
    </location>
</feature>
<organism evidence="2 3">
    <name type="scientific">Filobasidium floriforme</name>
    <dbReference type="NCBI Taxonomy" id="5210"/>
    <lineage>
        <taxon>Eukaryota</taxon>
        <taxon>Fungi</taxon>
        <taxon>Dikarya</taxon>
        <taxon>Basidiomycota</taxon>
        <taxon>Agaricomycotina</taxon>
        <taxon>Tremellomycetes</taxon>
        <taxon>Filobasidiales</taxon>
        <taxon>Filobasidiaceae</taxon>
        <taxon>Filobasidium</taxon>
    </lineage>
</organism>
<dbReference type="Proteomes" id="UP000812966">
    <property type="component" value="Unassembled WGS sequence"/>
</dbReference>
<keyword evidence="1" id="KW-0812">Transmembrane</keyword>
<feature type="transmembrane region" description="Helical" evidence="1">
    <location>
        <begin position="297"/>
        <end position="318"/>
    </location>
</feature>
<feature type="transmembrane region" description="Helical" evidence="1">
    <location>
        <begin position="330"/>
        <end position="350"/>
    </location>
</feature>
<feature type="transmembrane region" description="Helical" evidence="1">
    <location>
        <begin position="125"/>
        <end position="145"/>
    </location>
</feature>
<evidence type="ECO:0000313" key="2">
    <source>
        <dbReference type="EMBL" id="KAG7579942.1"/>
    </source>
</evidence>
<sequence>MLAVYAWPPTSNERRLPPAERPRYPHPFLWPPLIIGVLASITMQALRDPVLEAISMLPEQLGRMFSRSGFTASRSKSTIRLLLLAALGIFLHTAMQELLRVIALYLCEPHSSTMVTTTRLFQQSYYLGIGWGAAEAFWGITRGWFSGVRLWSDLLDKVSVEPVADPERNMSTSTAQDYATATSQQMESEVVVADDQSSVSSLEDEEDNLLAKIEALQRLRGRKDLEDALGKPFPNIAVAVHILWRLDTILLNLGFTLIVSAFYYNTEPIYHRLSARSSLPSGKYGLTPLDELKPHRLFPLVVAGVALAHFVISWVWAVGVRRVGLSAVTWGSLVVSLAAFFAGLGSWGGLV</sequence>
<dbReference type="EMBL" id="JABELV010000002">
    <property type="protein sequence ID" value="KAG7579942.1"/>
    <property type="molecule type" value="Genomic_DNA"/>
</dbReference>
<reference evidence="2" key="1">
    <citation type="submission" date="2020-04" db="EMBL/GenBank/DDBJ databases">
        <title>Analysis of mating type loci in Filobasidium floriforme.</title>
        <authorList>
            <person name="Nowrousian M."/>
        </authorList>
    </citation>
    <scope>NUCLEOTIDE SEQUENCE</scope>
    <source>
        <strain evidence="2">CBS 6242</strain>
    </source>
</reference>
<dbReference type="AlphaFoldDB" id="A0A8K0NTS2"/>
<feature type="transmembrane region" description="Helical" evidence="1">
    <location>
        <begin position="242"/>
        <end position="264"/>
    </location>
</feature>
<gene>
    <name evidence="2" type="ORF">FFLO_00150</name>
</gene>
<comment type="caution">
    <text evidence="2">The sequence shown here is derived from an EMBL/GenBank/DDBJ whole genome shotgun (WGS) entry which is preliminary data.</text>
</comment>
<keyword evidence="3" id="KW-1185">Reference proteome</keyword>
<dbReference type="OrthoDB" id="3364069at2759"/>
<name>A0A8K0NTS2_9TREE</name>
<proteinExistence type="predicted"/>
<keyword evidence="1" id="KW-1133">Transmembrane helix</keyword>
<accession>A0A8K0NTS2</accession>